<dbReference type="OrthoDB" id="9811751at2"/>
<feature type="compositionally biased region" description="Basic and acidic residues" evidence="1">
    <location>
        <begin position="26"/>
        <end position="43"/>
    </location>
</feature>
<dbReference type="AlphaFoldDB" id="A0A7X3SMT7"/>
<accession>A0A7X3SMT7</accession>
<proteinExistence type="predicted"/>
<dbReference type="InterPro" id="IPR021425">
    <property type="entry name" value="DUF3072"/>
</dbReference>
<organism evidence="2 3">
    <name type="scientific">Microvirga makkahensis</name>
    <dbReference type="NCBI Taxonomy" id="1128670"/>
    <lineage>
        <taxon>Bacteria</taxon>
        <taxon>Pseudomonadati</taxon>
        <taxon>Pseudomonadota</taxon>
        <taxon>Alphaproteobacteria</taxon>
        <taxon>Hyphomicrobiales</taxon>
        <taxon>Methylobacteriaceae</taxon>
        <taxon>Microvirga</taxon>
    </lineage>
</organism>
<name>A0A7X3SMT7_9HYPH</name>
<dbReference type="Proteomes" id="UP000436483">
    <property type="component" value="Unassembled WGS sequence"/>
</dbReference>
<feature type="compositionally biased region" description="Basic and acidic residues" evidence="1">
    <location>
        <begin position="62"/>
        <end position="91"/>
    </location>
</feature>
<reference evidence="2 3" key="2">
    <citation type="submission" date="2020-01" db="EMBL/GenBank/DDBJ databases">
        <title>Microvirga sp. nov., an arsenate reduction bacterium isolated from Tibet hotspring sediments.</title>
        <authorList>
            <person name="Xian W.-D."/>
            <person name="Li W.-J."/>
        </authorList>
    </citation>
    <scope>NUCLEOTIDE SEQUENCE [LARGE SCALE GENOMIC DNA]</scope>
    <source>
        <strain evidence="2 3">KCTC 23863</strain>
    </source>
</reference>
<sequence length="91" mass="10234">MTSRSKASKHEVQERRHAQEAGNPKVDPDAEDNRIKDPEDWVTGHEPMTGAQASYLKTLSEQAHEPKAFDPQLDKAEASKRIDALKQGKNR</sequence>
<reference evidence="2 3" key="1">
    <citation type="submission" date="2019-12" db="EMBL/GenBank/DDBJ databases">
        <authorList>
            <person name="Yuan C.-G."/>
        </authorList>
    </citation>
    <scope>NUCLEOTIDE SEQUENCE [LARGE SCALE GENOMIC DNA]</scope>
    <source>
        <strain evidence="2 3">KCTC 23863</strain>
    </source>
</reference>
<protein>
    <submittedName>
        <fullName evidence="2">DUF3072 domain-containing protein</fullName>
    </submittedName>
</protein>
<gene>
    <name evidence="2" type="ORF">GR328_02560</name>
</gene>
<feature type="compositionally biased region" description="Basic and acidic residues" evidence="1">
    <location>
        <begin position="8"/>
        <end position="19"/>
    </location>
</feature>
<evidence type="ECO:0000313" key="3">
    <source>
        <dbReference type="Proteomes" id="UP000436483"/>
    </source>
</evidence>
<dbReference type="Pfam" id="PF11272">
    <property type="entry name" value="DUF3072"/>
    <property type="match status" value="1"/>
</dbReference>
<feature type="compositionally biased region" description="Polar residues" evidence="1">
    <location>
        <begin position="51"/>
        <end position="61"/>
    </location>
</feature>
<keyword evidence="3" id="KW-1185">Reference proteome</keyword>
<comment type="caution">
    <text evidence="2">The sequence shown here is derived from an EMBL/GenBank/DDBJ whole genome shotgun (WGS) entry which is preliminary data.</text>
</comment>
<evidence type="ECO:0000256" key="1">
    <source>
        <dbReference type="SAM" id="MobiDB-lite"/>
    </source>
</evidence>
<evidence type="ECO:0000313" key="2">
    <source>
        <dbReference type="EMBL" id="MXQ10354.1"/>
    </source>
</evidence>
<dbReference type="RefSeq" id="WP_160882933.1">
    <property type="nucleotide sequence ID" value="NZ_WURB01000001.1"/>
</dbReference>
<dbReference type="EMBL" id="WURB01000001">
    <property type="protein sequence ID" value="MXQ10354.1"/>
    <property type="molecule type" value="Genomic_DNA"/>
</dbReference>
<feature type="region of interest" description="Disordered" evidence="1">
    <location>
        <begin position="1"/>
        <end position="91"/>
    </location>
</feature>